<dbReference type="CDD" id="cd01297">
    <property type="entry name" value="D-aminoacylase"/>
    <property type="match status" value="1"/>
</dbReference>
<dbReference type="InterPro" id="IPR011059">
    <property type="entry name" value="Metal-dep_hydrolase_composite"/>
</dbReference>
<proteinExistence type="predicted"/>
<organism evidence="2 3">
    <name type="scientific">Cellvibrio polysaccharolyticus</name>
    <dbReference type="NCBI Taxonomy" id="2082724"/>
    <lineage>
        <taxon>Bacteria</taxon>
        <taxon>Pseudomonadati</taxon>
        <taxon>Pseudomonadota</taxon>
        <taxon>Gammaproteobacteria</taxon>
        <taxon>Cellvibrionales</taxon>
        <taxon>Cellvibrionaceae</taxon>
        <taxon>Cellvibrio</taxon>
    </lineage>
</organism>
<dbReference type="RefSeq" id="WP_193908486.1">
    <property type="nucleotide sequence ID" value="NZ_PRDL01000001.1"/>
</dbReference>
<dbReference type="AlphaFoldDB" id="A0A928V2B7"/>
<dbReference type="Gene3D" id="2.30.40.10">
    <property type="entry name" value="Urease, subunit C, domain 1"/>
    <property type="match status" value="1"/>
</dbReference>
<evidence type="ECO:0000313" key="3">
    <source>
        <dbReference type="Proteomes" id="UP000652567"/>
    </source>
</evidence>
<keyword evidence="3" id="KW-1185">Reference proteome</keyword>
<dbReference type="GO" id="GO:0016811">
    <property type="term" value="F:hydrolase activity, acting on carbon-nitrogen (but not peptide) bonds, in linear amides"/>
    <property type="evidence" value="ECO:0007669"/>
    <property type="project" value="InterPro"/>
</dbReference>
<dbReference type="InterPro" id="IPR023100">
    <property type="entry name" value="D-aminoacylase_insert_dom_sf"/>
</dbReference>
<evidence type="ECO:0000313" key="2">
    <source>
        <dbReference type="EMBL" id="MBE8716992.1"/>
    </source>
</evidence>
<reference evidence="2" key="1">
    <citation type="submission" date="2018-07" db="EMBL/GenBank/DDBJ databases">
        <title>Genome assembly of strain Ka43.</title>
        <authorList>
            <person name="Kukolya J."/>
            <person name="Nagy I."/>
            <person name="Horvath B."/>
            <person name="Toth A."/>
        </authorList>
    </citation>
    <scope>NUCLEOTIDE SEQUENCE</scope>
    <source>
        <strain evidence="2">KB43</strain>
    </source>
</reference>
<accession>A0A928V2B7</accession>
<protein>
    <submittedName>
        <fullName evidence="2">D-aminoacylase</fullName>
    </submittedName>
</protein>
<dbReference type="SUPFAM" id="SSF51556">
    <property type="entry name" value="Metallo-dependent hydrolases"/>
    <property type="match status" value="1"/>
</dbReference>
<name>A0A928V2B7_9GAMM</name>
<dbReference type="PANTHER" id="PTHR11647">
    <property type="entry name" value="HYDRANTOINASE/DIHYDROPYRIMIDINASE FAMILY MEMBER"/>
    <property type="match status" value="1"/>
</dbReference>
<dbReference type="Gene3D" id="3.30.1490.130">
    <property type="entry name" value="D-aminoacylase. Domain 3"/>
    <property type="match status" value="1"/>
</dbReference>
<dbReference type="InterPro" id="IPR050378">
    <property type="entry name" value="Metallo-dep_Hydrolases_sf"/>
</dbReference>
<dbReference type="InterPro" id="IPR013108">
    <property type="entry name" value="Amidohydro_3"/>
</dbReference>
<dbReference type="SUPFAM" id="SSF51338">
    <property type="entry name" value="Composite domain of metallo-dependent hydrolases"/>
    <property type="match status" value="2"/>
</dbReference>
<dbReference type="Proteomes" id="UP000652567">
    <property type="component" value="Unassembled WGS sequence"/>
</dbReference>
<evidence type="ECO:0000259" key="1">
    <source>
        <dbReference type="Pfam" id="PF07969"/>
    </source>
</evidence>
<dbReference type="EMBL" id="PRDL01000001">
    <property type="protein sequence ID" value="MBE8716992.1"/>
    <property type="molecule type" value="Genomic_DNA"/>
</dbReference>
<comment type="caution">
    <text evidence="2">The sequence shown here is derived from an EMBL/GenBank/DDBJ whole genome shotgun (WGS) entry which is preliminary data.</text>
</comment>
<dbReference type="InterPro" id="IPR032466">
    <property type="entry name" value="Metal_Hydrolase"/>
</dbReference>
<dbReference type="Gene3D" id="3.20.20.140">
    <property type="entry name" value="Metal-dependent hydrolases"/>
    <property type="match status" value="1"/>
</dbReference>
<feature type="domain" description="Amidohydrolase 3" evidence="1">
    <location>
        <begin position="352"/>
        <end position="458"/>
    </location>
</feature>
<gene>
    <name evidence="2" type="ORF">C4F51_07275</name>
</gene>
<dbReference type="PANTHER" id="PTHR11647:SF1">
    <property type="entry name" value="COLLAPSIN RESPONSE MEDIATOR PROTEIN"/>
    <property type="match status" value="1"/>
</dbReference>
<feature type="domain" description="Amidohydrolase 3" evidence="1">
    <location>
        <begin position="46"/>
        <end position="258"/>
    </location>
</feature>
<dbReference type="Pfam" id="PF07969">
    <property type="entry name" value="Amidohydro_3"/>
    <property type="match status" value="2"/>
</dbReference>
<sequence>MIYDTLICNATIIDGSNSAPFNAEVAIRDGMLTLLPEGSAPPATHAIDGEGLFLAPGFIDVHTHDDTNVIKAPHMFAKISQGVTTVITGNCGISAAGARLKTAPPDPMNLLGEQKDFRYPTFTAYARAVELARPNVNVAALVGHTTLRNNVMDDLLRTATDEEINEMRQQLRQALQQGALGLSSGLAYGSANAASTAEIVTLVSEMANTGGIYTSHLRTEFDGILEAMDEAFATAKHGKVPLVVSHLKCAGAGNWGRSGEILQHLQRASTAHPIACDCYPYTASSSTLDLKQVTADNDIFITWSTPHPEQSGNMLADIASDWQLSLEETAKKLMPAGAVYHCMHDDDVENILAWPHTMIGSDGLPNDPHPHPRLWGAFPRVIGHYARQRGLFSIATAIHKMTGLSASRFQLEKRGLIANGYHADLVLFNAQTIRDTATWEKPVQAAEGIEKVWVNGVLSFSDQQPLEARAGQFLYRKN</sequence>